<dbReference type="InterPro" id="IPR001789">
    <property type="entry name" value="Sig_transdc_resp-reg_receiver"/>
</dbReference>
<dbReference type="PROSITE" id="PS50110">
    <property type="entry name" value="RESPONSE_REGULATORY"/>
    <property type="match status" value="1"/>
</dbReference>
<dbReference type="GO" id="GO:0005886">
    <property type="term" value="C:plasma membrane"/>
    <property type="evidence" value="ECO:0007669"/>
    <property type="project" value="UniProtKB-SubCell"/>
</dbReference>
<evidence type="ECO:0000256" key="11">
    <source>
        <dbReference type="ARBA" id="ARBA00023136"/>
    </source>
</evidence>
<protein>
    <recommendedName>
        <fullName evidence="3">histidine kinase</fullName>
        <ecNumber evidence="3">2.7.13.3</ecNumber>
    </recommendedName>
</protein>
<evidence type="ECO:0000256" key="6">
    <source>
        <dbReference type="ARBA" id="ARBA00022679"/>
    </source>
</evidence>
<name>A0A7T0G2N2_9BACT</name>
<dbReference type="SMART" id="SM00387">
    <property type="entry name" value="HATPase_c"/>
    <property type="match status" value="1"/>
</dbReference>
<sequence length="358" mass="39796">MKILLADDTPANIQILHRVFADQGLEIFIATSGDVALENIRRSQPDLVLLDIMMPGLSGFEVCKALKEDEATRDIPVIFISAKNETEDIVEGFDLGAVDYVVKPFRLEEVIARVTTQLRLRRVDQENQKLVEAKNVFLGMAAHDLRNPLVCIRGFSELLKDEDLDVESQIEYKELIHSVSNEMLTILNDLLDISQIESGKLKLTLKPNDLGKLVERRVHLNKNIAKKKEIQILSELESLPSVQFDFERMGQVLDNFISNAIKFSPQGTVIRVRLKQSENKARIEVVDEGPGISEDEISQLFGEFQKLSSRPTAGESSTGLGLAIVKKIVNAHGGEVGVTSEVGRGSSFYFCLPLDAPA</sequence>
<evidence type="ECO:0000256" key="3">
    <source>
        <dbReference type="ARBA" id="ARBA00012438"/>
    </source>
</evidence>
<evidence type="ECO:0000256" key="7">
    <source>
        <dbReference type="ARBA" id="ARBA00022741"/>
    </source>
</evidence>
<dbReference type="EMBL" id="CP048620">
    <property type="protein sequence ID" value="QPJ64381.1"/>
    <property type="molecule type" value="Genomic_DNA"/>
</dbReference>
<dbReference type="InterPro" id="IPR004358">
    <property type="entry name" value="Sig_transdc_His_kin-like_C"/>
</dbReference>
<dbReference type="CDD" id="cd00082">
    <property type="entry name" value="HisKA"/>
    <property type="match status" value="1"/>
</dbReference>
<dbReference type="InterPro" id="IPR003661">
    <property type="entry name" value="HisK_dim/P_dom"/>
</dbReference>
<dbReference type="InterPro" id="IPR036890">
    <property type="entry name" value="HATPase_C_sf"/>
</dbReference>
<keyword evidence="6" id="KW-0808">Transferase</keyword>
<dbReference type="GO" id="GO:0000155">
    <property type="term" value="F:phosphorelay sensor kinase activity"/>
    <property type="evidence" value="ECO:0007669"/>
    <property type="project" value="InterPro"/>
</dbReference>
<dbReference type="Proteomes" id="UP000594464">
    <property type="component" value="Chromosome"/>
</dbReference>
<evidence type="ECO:0000256" key="5">
    <source>
        <dbReference type="ARBA" id="ARBA00022553"/>
    </source>
</evidence>
<dbReference type="Pfam" id="PF02518">
    <property type="entry name" value="HATPase_c"/>
    <property type="match status" value="1"/>
</dbReference>
<evidence type="ECO:0000256" key="2">
    <source>
        <dbReference type="ARBA" id="ARBA00004236"/>
    </source>
</evidence>
<evidence type="ECO:0000256" key="8">
    <source>
        <dbReference type="ARBA" id="ARBA00022777"/>
    </source>
</evidence>
<feature type="modified residue" description="4-aspartylphosphate" evidence="12">
    <location>
        <position position="51"/>
    </location>
</feature>
<organism evidence="15 16">
    <name type="scientific">Candidatus Nitrohelix vancouverensis</name>
    <dbReference type="NCBI Taxonomy" id="2705534"/>
    <lineage>
        <taxon>Bacteria</taxon>
        <taxon>Pseudomonadati</taxon>
        <taxon>Nitrospinota/Tectimicrobiota group</taxon>
        <taxon>Nitrospinota</taxon>
        <taxon>Nitrospinia</taxon>
        <taxon>Nitrospinales</taxon>
        <taxon>Nitrospinaceae</taxon>
        <taxon>Candidatus Nitrohelix</taxon>
    </lineage>
</organism>
<evidence type="ECO:0000256" key="10">
    <source>
        <dbReference type="ARBA" id="ARBA00023012"/>
    </source>
</evidence>
<dbReference type="PROSITE" id="PS50109">
    <property type="entry name" value="HIS_KIN"/>
    <property type="match status" value="1"/>
</dbReference>
<proteinExistence type="predicted"/>
<keyword evidence="7" id="KW-0547">Nucleotide-binding</keyword>
<dbReference type="CDD" id="cd19920">
    <property type="entry name" value="REC_PA4781-like"/>
    <property type="match status" value="1"/>
</dbReference>
<dbReference type="KEGG" id="nva:G3M78_02805"/>
<reference evidence="16" key="1">
    <citation type="submission" date="2020-02" db="EMBL/GenBank/DDBJ databases">
        <title>Genomic and physiological characterization of two novel Nitrospinaceae genera.</title>
        <authorList>
            <person name="Mueller A.J."/>
            <person name="Jung M.-Y."/>
            <person name="Strachan C.R."/>
            <person name="Herbold C.W."/>
            <person name="Kirkegaard R.H."/>
            <person name="Daims H."/>
        </authorList>
    </citation>
    <scope>NUCLEOTIDE SEQUENCE [LARGE SCALE GENOMIC DNA]</scope>
</reference>
<dbReference type="Pfam" id="PF00072">
    <property type="entry name" value="Response_reg"/>
    <property type="match status" value="1"/>
</dbReference>
<keyword evidence="4" id="KW-1003">Cell membrane</keyword>
<dbReference type="InterPro" id="IPR003594">
    <property type="entry name" value="HATPase_dom"/>
</dbReference>
<dbReference type="EC" id="2.7.13.3" evidence="3"/>
<dbReference type="InterPro" id="IPR005467">
    <property type="entry name" value="His_kinase_dom"/>
</dbReference>
<dbReference type="Pfam" id="PF00512">
    <property type="entry name" value="HisKA"/>
    <property type="match status" value="1"/>
</dbReference>
<dbReference type="SUPFAM" id="SSF47384">
    <property type="entry name" value="Homodimeric domain of signal transducing histidine kinase"/>
    <property type="match status" value="1"/>
</dbReference>
<dbReference type="SMART" id="SM00388">
    <property type="entry name" value="HisKA"/>
    <property type="match status" value="1"/>
</dbReference>
<dbReference type="SUPFAM" id="SSF52172">
    <property type="entry name" value="CheY-like"/>
    <property type="match status" value="1"/>
</dbReference>
<dbReference type="AlphaFoldDB" id="A0A7T0G2N2"/>
<accession>A0A7T0G2N2</accession>
<evidence type="ECO:0000259" key="14">
    <source>
        <dbReference type="PROSITE" id="PS50110"/>
    </source>
</evidence>
<dbReference type="Gene3D" id="3.30.565.10">
    <property type="entry name" value="Histidine kinase-like ATPase, C-terminal domain"/>
    <property type="match status" value="1"/>
</dbReference>
<dbReference type="SUPFAM" id="SSF55874">
    <property type="entry name" value="ATPase domain of HSP90 chaperone/DNA topoisomerase II/histidine kinase"/>
    <property type="match status" value="1"/>
</dbReference>
<comment type="subcellular location">
    <subcellularLocation>
        <location evidence="2">Cell membrane</location>
    </subcellularLocation>
</comment>
<evidence type="ECO:0000256" key="1">
    <source>
        <dbReference type="ARBA" id="ARBA00000085"/>
    </source>
</evidence>
<dbReference type="PANTHER" id="PTHR43547">
    <property type="entry name" value="TWO-COMPONENT HISTIDINE KINASE"/>
    <property type="match status" value="1"/>
</dbReference>
<keyword evidence="8 15" id="KW-0418">Kinase</keyword>
<evidence type="ECO:0000313" key="16">
    <source>
        <dbReference type="Proteomes" id="UP000594464"/>
    </source>
</evidence>
<dbReference type="FunFam" id="3.30.565.10:FF:000023">
    <property type="entry name" value="PAS domain-containing sensor histidine kinase"/>
    <property type="match status" value="1"/>
</dbReference>
<evidence type="ECO:0000259" key="13">
    <source>
        <dbReference type="PROSITE" id="PS50109"/>
    </source>
</evidence>
<evidence type="ECO:0000256" key="12">
    <source>
        <dbReference type="PROSITE-ProRule" id="PRU00169"/>
    </source>
</evidence>
<evidence type="ECO:0000313" key="15">
    <source>
        <dbReference type="EMBL" id="QPJ64381.1"/>
    </source>
</evidence>
<feature type="domain" description="Response regulatory" evidence="14">
    <location>
        <begin position="2"/>
        <end position="118"/>
    </location>
</feature>
<comment type="catalytic activity">
    <reaction evidence="1">
        <text>ATP + protein L-histidine = ADP + protein N-phospho-L-histidine.</text>
        <dbReference type="EC" id="2.7.13.3"/>
    </reaction>
</comment>
<gene>
    <name evidence="15" type="ORF">G3M78_02805</name>
</gene>
<evidence type="ECO:0000256" key="9">
    <source>
        <dbReference type="ARBA" id="ARBA00022840"/>
    </source>
</evidence>
<dbReference type="PANTHER" id="PTHR43547:SF2">
    <property type="entry name" value="HYBRID SIGNAL TRANSDUCTION HISTIDINE KINASE C"/>
    <property type="match status" value="1"/>
</dbReference>
<dbReference type="Gene3D" id="3.40.50.2300">
    <property type="match status" value="1"/>
</dbReference>
<dbReference type="Gene3D" id="1.10.287.130">
    <property type="match status" value="1"/>
</dbReference>
<feature type="domain" description="Histidine kinase" evidence="13">
    <location>
        <begin position="140"/>
        <end position="356"/>
    </location>
</feature>
<dbReference type="GO" id="GO:0005524">
    <property type="term" value="F:ATP binding"/>
    <property type="evidence" value="ECO:0007669"/>
    <property type="project" value="UniProtKB-KW"/>
</dbReference>
<keyword evidence="10" id="KW-0902">Two-component regulatory system</keyword>
<keyword evidence="11" id="KW-0472">Membrane</keyword>
<keyword evidence="5 12" id="KW-0597">Phosphoprotein</keyword>
<dbReference type="SMART" id="SM00448">
    <property type="entry name" value="REC"/>
    <property type="match status" value="1"/>
</dbReference>
<evidence type="ECO:0000256" key="4">
    <source>
        <dbReference type="ARBA" id="ARBA00022475"/>
    </source>
</evidence>
<dbReference type="PRINTS" id="PR00344">
    <property type="entry name" value="BCTRLSENSOR"/>
</dbReference>
<dbReference type="InterPro" id="IPR011006">
    <property type="entry name" value="CheY-like_superfamily"/>
</dbReference>
<dbReference type="InterPro" id="IPR036097">
    <property type="entry name" value="HisK_dim/P_sf"/>
</dbReference>
<keyword evidence="9" id="KW-0067">ATP-binding</keyword>